<evidence type="ECO:0000313" key="8">
    <source>
        <dbReference type="Proteomes" id="UP000494322"/>
    </source>
</evidence>
<reference evidence="7 8" key="1">
    <citation type="submission" date="2020-04" db="EMBL/GenBank/DDBJ databases">
        <authorList>
            <person name="Depoorter E."/>
        </authorList>
    </citation>
    <scope>NUCLEOTIDE SEQUENCE [LARGE SCALE GENOMIC DNA]</scope>
    <source>
        <strain evidence="7 8">BCC0132</strain>
    </source>
</reference>
<dbReference type="SMART" id="SM00528">
    <property type="entry name" value="HNS"/>
    <property type="match status" value="1"/>
</dbReference>
<gene>
    <name evidence="7" type="ORF">BCO9919_07489</name>
</gene>
<dbReference type="Gene3D" id="4.10.430.30">
    <property type="match status" value="1"/>
</dbReference>
<dbReference type="GO" id="GO:0003677">
    <property type="term" value="F:DNA binding"/>
    <property type="evidence" value="ECO:0007669"/>
    <property type="project" value="UniProtKB-KW"/>
</dbReference>
<dbReference type="EMBL" id="CABWIK020000125">
    <property type="protein sequence ID" value="CAB3976133.1"/>
    <property type="molecule type" value="Genomic_DNA"/>
</dbReference>
<comment type="subcellular location">
    <subcellularLocation>
        <location evidence="1">Cytoplasm</location>
        <location evidence="1">Nucleoid</location>
    </subcellularLocation>
</comment>
<sequence length="99" mass="11137">MTTYTELKAQLEALQQETEAARIAELQAVIEQVRDVVQQYGITAEDIFGRQRASRSKAAKATLPPKYRDPKTGATWSGRGKAPGWIDGKKRERFLIESE</sequence>
<evidence type="ECO:0000256" key="4">
    <source>
        <dbReference type="ARBA" id="ARBA00023125"/>
    </source>
</evidence>
<keyword evidence="3" id="KW-0963">Cytoplasm</keyword>
<dbReference type="SUPFAM" id="SSF81273">
    <property type="entry name" value="H-NS histone-like proteins"/>
    <property type="match status" value="1"/>
</dbReference>
<evidence type="ECO:0000313" key="7">
    <source>
        <dbReference type="EMBL" id="CAB3976133.1"/>
    </source>
</evidence>
<evidence type="ECO:0000256" key="5">
    <source>
        <dbReference type="SAM" id="MobiDB-lite"/>
    </source>
</evidence>
<dbReference type="InterPro" id="IPR027444">
    <property type="entry name" value="H-NS_C_dom"/>
</dbReference>
<feature type="region of interest" description="Disordered" evidence="5">
    <location>
        <begin position="52"/>
        <end position="86"/>
    </location>
</feature>
<evidence type="ECO:0000256" key="1">
    <source>
        <dbReference type="ARBA" id="ARBA00004453"/>
    </source>
</evidence>
<dbReference type="GO" id="GO:0009295">
    <property type="term" value="C:nucleoid"/>
    <property type="evidence" value="ECO:0007669"/>
    <property type="project" value="UniProtKB-SubCell"/>
</dbReference>
<organism evidence="7 8">
    <name type="scientific">Burkholderia cenocepacia</name>
    <dbReference type="NCBI Taxonomy" id="95486"/>
    <lineage>
        <taxon>Bacteria</taxon>
        <taxon>Pseudomonadati</taxon>
        <taxon>Pseudomonadota</taxon>
        <taxon>Betaproteobacteria</taxon>
        <taxon>Burkholderiales</taxon>
        <taxon>Burkholderiaceae</taxon>
        <taxon>Burkholderia</taxon>
        <taxon>Burkholderia cepacia complex</taxon>
    </lineage>
</organism>
<evidence type="ECO:0000259" key="6">
    <source>
        <dbReference type="SMART" id="SM00528"/>
    </source>
</evidence>
<dbReference type="Pfam" id="PF00816">
    <property type="entry name" value="Histone_HNS"/>
    <property type="match status" value="1"/>
</dbReference>
<evidence type="ECO:0000256" key="3">
    <source>
        <dbReference type="ARBA" id="ARBA00022490"/>
    </source>
</evidence>
<dbReference type="PANTHER" id="PTHR38097:SF2">
    <property type="entry name" value="DNA-BINDING PROTEIN STPA"/>
    <property type="match status" value="1"/>
</dbReference>
<evidence type="ECO:0000256" key="2">
    <source>
        <dbReference type="ARBA" id="ARBA00010610"/>
    </source>
</evidence>
<dbReference type="RefSeq" id="WP_175241144.1">
    <property type="nucleotide sequence ID" value="NZ_CABWIK020000125.1"/>
</dbReference>
<dbReference type="PANTHER" id="PTHR38097">
    <property type="match status" value="1"/>
</dbReference>
<accession>A0A6J5JW00</accession>
<dbReference type="Proteomes" id="UP000494322">
    <property type="component" value="Unassembled WGS sequence"/>
</dbReference>
<feature type="domain" description="DNA-binding protein H-NS-like C-terminal" evidence="6">
    <location>
        <begin position="57"/>
        <end position="96"/>
    </location>
</feature>
<name>A0A6J5JW00_9BURK</name>
<comment type="similarity">
    <text evidence="2">Belongs to the histone-like protein H-NS family.</text>
</comment>
<keyword evidence="4 7" id="KW-0238">DNA-binding</keyword>
<proteinExistence type="inferred from homology"/>
<dbReference type="AlphaFoldDB" id="A0A6J5JW00"/>
<protein>
    <submittedName>
        <fullName evidence="7">DNA-binding protein</fullName>
    </submittedName>
</protein>